<organism evidence="2 3">
    <name type="scientific">Atta colombica</name>
    <dbReference type="NCBI Taxonomy" id="520822"/>
    <lineage>
        <taxon>Eukaryota</taxon>
        <taxon>Metazoa</taxon>
        <taxon>Ecdysozoa</taxon>
        <taxon>Arthropoda</taxon>
        <taxon>Hexapoda</taxon>
        <taxon>Insecta</taxon>
        <taxon>Pterygota</taxon>
        <taxon>Neoptera</taxon>
        <taxon>Endopterygota</taxon>
        <taxon>Hymenoptera</taxon>
        <taxon>Apocrita</taxon>
        <taxon>Aculeata</taxon>
        <taxon>Formicoidea</taxon>
        <taxon>Formicidae</taxon>
        <taxon>Myrmicinae</taxon>
        <taxon>Atta</taxon>
    </lineage>
</organism>
<dbReference type="EMBL" id="KQ976731">
    <property type="protein sequence ID" value="KYM76364.1"/>
    <property type="molecule type" value="Genomic_DNA"/>
</dbReference>
<feature type="region of interest" description="Disordered" evidence="1">
    <location>
        <begin position="1"/>
        <end position="153"/>
    </location>
</feature>
<name>A0A195AWM0_9HYME</name>
<feature type="compositionally biased region" description="Polar residues" evidence="1">
    <location>
        <begin position="23"/>
        <end position="40"/>
    </location>
</feature>
<sequence length="207" mass="22218">MCMHLALPPARSIAPPSLPPSSQTQLRGRSARLSGQSRSLPLSIPPILAEATSAPPLCATATPNPDGGKGGAQAPRAEDDDGGRHRSSGRGLYGERGKGMKQGGAGGDTGLPLPVRSPRDGTAKRIVERTMREGREKERVQRDLAGRGEVPSKRRRVVPAPRTYSTNLRIHEDERTSELGSPGERASCFLLRELFFCPVVEAQEKAR</sequence>
<protein>
    <submittedName>
        <fullName evidence="2">Uncharacterized protein</fullName>
    </submittedName>
</protein>
<gene>
    <name evidence="2" type="ORF">ALC53_13391</name>
</gene>
<evidence type="ECO:0000256" key="1">
    <source>
        <dbReference type="SAM" id="MobiDB-lite"/>
    </source>
</evidence>
<proteinExistence type="predicted"/>
<dbReference type="Proteomes" id="UP000078540">
    <property type="component" value="Unassembled WGS sequence"/>
</dbReference>
<keyword evidence="3" id="KW-1185">Reference proteome</keyword>
<dbReference type="AlphaFoldDB" id="A0A195AWM0"/>
<evidence type="ECO:0000313" key="2">
    <source>
        <dbReference type="EMBL" id="KYM76364.1"/>
    </source>
</evidence>
<feature type="compositionally biased region" description="Gly residues" evidence="1">
    <location>
        <begin position="100"/>
        <end position="109"/>
    </location>
</feature>
<accession>A0A195AWM0</accession>
<reference evidence="2 3" key="1">
    <citation type="submission" date="2015-09" db="EMBL/GenBank/DDBJ databases">
        <title>Atta colombica WGS genome.</title>
        <authorList>
            <person name="Nygaard S."/>
            <person name="Hu H."/>
            <person name="Boomsma J."/>
            <person name="Zhang G."/>
        </authorList>
    </citation>
    <scope>NUCLEOTIDE SEQUENCE [LARGE SCALE GENOMIC DNA]</scope>
    <source>
        <strain evidence="2">Treedump-2</strain>
        <tissue evidence="2">Whole body</tissue>
    </source>
</reference>
<feature type="compositionally biased region" description="Basic and acidic residues" evidence="1">
    <location>
        <begin position="117"/>
        <end position="152"/>
    </location>
</feature>
<evidence type="ECO:0000313" key="3">
    <source>
        <dbReference type="Proteomes" id="UP000078540"/>
    </source>
</evidence>